<protein>
    <submittedName>
        <fullName evidence="3">DNA-directed RNA polymerase</fullName>
    </submittedName>
</protein>
<reference evidence="1 2" key="2">
    <citation type="submission" date="2018-11" db="EMBL/GenBank/DDBJ databases">
        <authorList>
            <consortium name="Pathogen Informatics"/>
        </authorList>
    </citation>
    <scope>NUCLEOTIDE SEQUENCE [LARGE SCALE GENOMIC DNA]</scope>
</reference>
<sequence>MLCCRAVEKMLNDHFINQVNMDIVVELQEGAIIRVTDVTSFNADMSAMTGIPGLSVAAIQKAVFACLKAAAGRLSCSLA</sequence>
<accession>A0A0R3VTJ6</accession>
<evidence type="ECO:0000313" key="2">
    <source>
        <dbReference type="Proteomes" id="UP000282613"/>
    </source>
</evidence>
<evidence type="ECO:0000313" key="1">
    <source>
        <dbReference type="EMBL" id="VDK21291.1"/>
    </source>
</evidence>
<dbReference type="Proteomes" id="UP000282613">
    <property type="component" value="Unassembled WGS sequence"/>
</dbReference>
<proteinExistence type="predicted"/>
<reference evidence="3" key="1">
    <citation type="submission" date="2017-02" db="UniProtKB">
        <authorList>
            <consortium name="WormBaseParasite"/>
        </authorList>
    </citation>
    <scope>IDENTIFICATION</scope>
</reference>
<keyword evidence="2" id="KW-1185">Reference proteome</keyword>
<organism evidence="3">
    <name type="scientific">Taenia asiatica</name>
    <name type="common">Asian tapeworm</name>
    <dbReference type="NCBI Taxonomy" id="60517"/>
    <lineage>
        <taxon>Eukaryota</taxon>
        <taxon>Metazoa</taxon>
        <taxon>Spiralia</taxon>
        <taxon>Lophotrochozoa</taxon>
        <taxon>Platyhelminthes</taxon>
        <taxon>Cestoda</taxon>
        <taxon>Eucestoda</taxon>
        <taxon>Cyclophyllidea</taxon>
        <taxon>Taeniidae</taxon>
        <taxon>Taenia</taxon>
    </lineage>
</organism>
<gene>
    <name evidence="1" type="ORF">TASK_LOCUS570</name>
</gene>
<dbReference type="EMBL" id="UYRS01000078">
    <property type="protein sequence ID" value="VDK21291.1"/>
    <property type="molecule type" value="Genomic_DNA"/>
</dbReference>
<dbReference type="WBParaSite" id="TASK_0000056901-mRNA-1">
    <property type="protein sequence ID" value="TASK_0000056901-mRNA-1"/>
    <property type="gene ID" value="TASK_0000056901"/>
</dbReference>
<evidence type="ECO:0000313" key="3">
    <source>
        <dbReference type="WBParaSite" id="TASK_0000056901-mRNA-1"/>
    </source>
</evidence>
<name>A0A0R3VTJ6_TAEAS</name>
<dbReference type="AlphaFoldDB" id="A0A0R3VTJ6"/>